<feature type="signal peptide" evidence="1">
    <location>
        <begin position="1"/>
        <end position="18"/>
    </location>
</feature>
<accession>A0ABR1H249</accession>
<gene>
    <name evidence="2" type="ORF">QQZ08_012429</name>
</gene>
<comment type="caution">
    <text evidence="2">The sequence shown here is derived from an EMBL/GenBank/DDBJ whole genome shotgun (WGS) entry which is preliminary data.</text>
</comment>
<protein>
    <submittedName>
        <fullName evidence="2">Uncharacterized protein</fullName>
    </submittedName>
</protein>
<sequence>MTFALITILWFTIRVAQAGLLKRAPLSTGLLSLALAATNYPTSATAAIATRPFRLSVTVSTDTFTLGPNAVTRYETDSGDHKFEPLERWSHGLLAEDSSAPTKFGNRGTTGRGWAVNAGVGWNLLSDVTFEFPPLGINWCVGCGSPGYSNGNATLIDSGHQVKPRSLFAAQFKAGAGTGMTEELIDRQEDMMLHFSVVNMILILSTVFGSRCTRDCTSPPS</sequence>
<evidence type="ECO:0000313" key="2">
    <source>
        <dbReference type="EMBL" id="KAK7415130.1"/>
    </source>
</evidence>
<proteinExistence type="predicted"/>
<keyword evidence="3" id="KW-1185">Reference proteome</keyword>
<reference evidence="2 3" key="1">
    <citation type="journal article" date="2025" name="Microbiol. Resour. Announc.">
        <title>Draft genome sequences for Neonectria magnoliae and Neonectria punicea, canker pathogens of Liriodendron tulipifera and Acer saccharum in West Virginia.</title>
        <authorList>
            <person name="Petronek H.M."/>
            <person name="Kasson M.T."/>
            <person name="Metheny A.M."/>
            <person name="Stauder C.M."/>
            <person name="Lovett B."/>
            <person name="Lynch S.C."/>
            <person name="Garnas J.R."/>
            <person name="Kasson L.R."/>
            <person name="Stajich J.E."/>
        </authorList>
    </citation>
    <scope>NUCLEOTIDE SEQUENCE [LARGE SCALE GENOMIC DNA]</scope>
    <source>
        <strain evidence="2 3">NRRL 64651</strain>
    </source>
</reference>
<organism evidence="2 3">
    <name type="scientific">Neonectria magnoliae</name>
    <dbReference type="NCBI Taxonomy" id="2732573"/>
    <lineage>
        <taxon>Eukaryota</taxon>
        <taxon>Fungi</taxon>
        <taxon>Dikarya</taxon>
        <taxon>Ascomycota</taxon>
        <taxon>Pezizomycotina</taxon>
        <taxon>Sordariomycetes</taxon>
        <taxon>Hypocreomycetidae</taxon>
        <taxon>Hypocreales</taxon>
        <taxon>Nectriaceae</taxon>
        <taxon>Neonectria</taxon>
    </lineage>
</organism>
<dbReference type="Proteomes" id="UP001498421">
    <property type="component" value="Unassembled WGS sequence"/>
</dbReference>
<keyword evidence="1" id="KW-0732">Signal</keyword>
<feature type="chain" id="PRO_5045597774" evidence="1">
    <location>
        <begin position="19"/>
        <end position="221"/>
    </location>
</feature>
<evidence type="ECO:0000313" key="3">
    <source>
        <dbReference type="Proteomes" id="UP001498421"/>
    </source>
</evidence>
<name>A0ABR1H249_9HYPO</name>
<dbReference type="EMBL" id="JAZAVK010000253">
    <property type="protein sequence ID" value="KAK7415130.1"/>
    <property type="molecule type" value="Genomic_DNA"/>
</dbReference>
<evidence type="ECO:0000256" key="1">
    <source>
        <dbReference type="SAM" id="SignalP"/>
    </source>
</evidence>